<feature type="non-terminal residue" evidence="1">
    <location>
        <position position="43"/>
    </location>
</feature>
<proteinExistence type="predicted"/>
<accession>A0A9N9ELQ5</accession>
<dbReference type="AlphaFoldDB" id="A0A9N9ELQ5"/>
<dbReference type="EMBL" id="CAJVPY010007604">
    <property type="protein sequence ID" value="CAG8683164.1"/>
    <property type="molecule type" value="Genomic_DNA"/>
</dbReference>
<organism evidence="1 2">
    <name type="scientific">Dentiscutata erythropus</name>
    <dbReference type="NCBI Taxonomy" id="1348616"/>
    <lineage>
        <taxon>Eukaryota</taxon>
        <taxon>Fungi</taxon>
        <taxon>Fungi incertae sedis</taxon>
        <taxon>Mucoromycota</taxon>
        <taxon>Glomeromycotina</taxon>
        <taxon>Glomeromycetes</taxon>
        <taxon>Diversisporales</taxon>
        <taxon>Gigasporaceae</taxon>
        <taxon>Dentiscutata</taxon>
    </lineage>
</organism>
<dbReference type="Proteomes" id="UP000789405">
    <property type="component" value="Unassembled WGS sequence"/>
</dbReference>
<dbReference type="PROSITE" id="PS51257">
    <property type="entry name" value="PROKAR_LIPOPROTEIN"/>
    <property type="match status" value="1"/>
</dbReference>
<reference evidence="1" key="1">
    <citation type="submission" date="2021-06" db="EMBL/GenBank/DDBJ databases">
        <authorList>
            <person name="Kallberg Y."/>
            <person name="Tangrot J."/>
            <person name="Rosling A."/>
        </authorList>
    </citation>
    <scope>NUCLEOTIDE SEQUENCE</scope>
    <source>
        <strain evidence="1">MA453B</strain>
    </source>
</reference>
<keyword evidence="2" id="KW-1185">Reference proteome</keyword>
<evidence type="ECO:0000313" key="2">
    <source>
        <dbReference type="Proteomes" id="UP000789405"/>
    </source>
</evidence>
<comment type="caution">
    <text evidence="1">The sequence shown here is derived from an EMBL/GenBank/DDBJ whole genome shotgun (WGS) entry which is preliminary data.</text>
</comment>
<evidence type="ECO:0000313" key="1">
    <source>
        <dbReference type="EMBL" id="CAG8683164.1"/>
    </source>
</evidence>
<name>A0A9N9ELQ5_9GLOM</name>
<gene>
    <name evidence="1" type="ORF">DERYTH_LOCUS11934</name>
</gene>
<protein>
    <submittedName>
        <fullName evidence="1">27003_t:CDS:1</fullName>
    </submittedName>
</protein>
<sequence>MFKGLVILLLASTIVSSVIVACQPWMRFALLVLQLCSCGFFLL</sequence>